<dbReference type="SUPFAM" id="SSF56672">
    <property type="entry name" value="DNA/RNA polymerases"/>
    <property type="match status" value="1"/>
</dbReference>
<sequence length="274" mass="31271">SRLIVWKLPPFCSTAYTPPRFLSGPKTARPRKYDVDVVSAYSRKTLGLSSRIPLGRTKPVISPSGKSLAHTWLIPASKTGRTLMTCALLQFPDNRSCLVRPSWHFRPYLLGKAFKVRTDHQSLQWLRNFCDPEGQVAQWKERLQEYDSVCEYRRGSRHGNADALSKITTFDEATATLVYDVDTPWAEDQLSDPYIMNIYKRQTKGSPKPSAIEMGQKPFDEQALWRHWKDLKLIDGVLYRMDQFGPKLIIPKSRVAAVLQKVHTELGHAGQLKS</sequence>
<evidence type="ECO:0000313" key="8">
    <source>
        <dbReference type="EMBL" id="KAF7232361.1"/>
    </source>
</evidence>
<dbReference type="Proteomes" id="UP000822476">
    <property type="component" value="Unassembled WGS sequence"/>
</dbReference>
<evidence type="ECO:0000256" key="1">
    <source>
        <dbReference type="ARBA" id="ARBA00022679"/>
    </source>
</evidence>
<reference evidence="8" key="1">
    <citation type="submission" date="2019-07" db="EMBL/GenBank/DDBJ databases">
        <title>Annotation for the trematode Paragonimus miyazaki's.</title>
        <authorList>
            <person name="Choi Y.-J."/>
        </authorList>
    </citation>
    <scope>NUCLEOTIDE SEQUENCE</scope>
    <source>
        <strain evidence="8">Japan</strain>
    </source>
</reference>
<dbReference type="EMBL" id="JTDE01021867">
    <property type="protein sequence ID" value="KAF7232361.1"/>
    <property type="molecule type" value="Genomic_DNA"/>
</dbReference>
<dbReference type="GO" id="GO:0016787">
    <property type="term" value="F:hydrolase activity"/>
    <property type="evidence" value="ECO:0007669"/>
    <property type="project" value="UniProtKB-KW"/>
</dbReference>
<evidence type="ECO:0000256" key="6">
    <source>
        <dbReference type="ARBA" id="ARBA00022918"/>
    </source>
</evidence>
<evidence type="ECO:0000313" key="9">
    <source>
        <dbReference type="Proteomes" id="UP000822476"/>
    </source>
</evidence>
<proteinExistence type="predicted"/>
<keyword evidence="2" id="KW-0548">Nucleotidyltransferase</keyword>
<feature type="non-terminal residue" evidence="8">
    <location>
        <position position="1"/>
    </location>
</feature>
<dbReference type="AlphaFoldDB" id="A0A8S9Y8Y2"/>
<keyword evidence="1" id="KW-0808">Transferase</keyword>
<accession>A0A8S9Y8Y2</accession>
<dbReference type="OrthoDB" id="116078at2759"/>
<gene>
    <name evidence="8" type="ORF">EG68_11842</name>
</gene>
<keyword evidence="5" id="KW-0378">Hydrolase</keyword>
<evidence type="ECO:0000256" key="5">
    <source>
        <dbReference type="ARBA" id="ARBA00022801"/>
    </source>
</evidence>
<keyword evidence="3" id="KW-0540">Nuclease</keyword>
<dbReference type="GO" id="GO:0004519">
    <property type="term" value="F:endonuclease activity"/>
    <property type="evidence" value="ECO:0007669"/>
    <property type="project" value="UniProtKB-KW"/>
</dbReference>
<evidence type="ECO:0000256" key="4">
    <source>
        <dbReference type="ARBA" id="ARBA00022759"/>
    </source>
</evidence>
<keyword evidence="9" id="KW-1185">Reference proteome</keyword>
<dbReference type="PANTHER" id="PTHR37984">
    <property type="entry name" value="PROTEIN CBG26694"/>
    <property type="match status" value="1"/>
</dbReference>
<dbReference type="Pfam" id="PF17917">
    <property type="entry name" value="RT_RNaseH"/>
    <property type="match status" value="1"/>
</dbReference>
<comment type="caution">
    <text evidence="8">The sequence shown here is derived from an EMBL/GenBank/DDBJ whole genome shotgun (WGS) entry which is preliminary data.</text>
</comment>
<name>A0A8S9Y8Y2_9TREM</name>
<dbReference type="InterPro" id="IPR041373">
    <property type="entry name" value="RT_RNaseH"/>
</dbReference>
<keyword evidence="6" id="KW-0695">RNA-directed DNA polymerase</keyword>
<evidence type="ECO:0000256" key="2">
    <source>
        <dbReference type="ARBA" id="ARBA00022695"/>
    </source>
</evidence>
<organism evidence="8 9">
    <name type="scientific">Paragonimus skrjabini miyazakii</name>
    <dbReference type="NCBI Taxonomy" id="59628"/>
    <lineage>
        <taxon>Eukaryota</taxon>
        <taxon>Metazoa</taxon>
        <taxon>Spiralia</taxon>
        <taxon>Lophotrochozoa</taxon>
        <taxon>Platyhelminthes</taxon>
        <taxon>Trematoda</taxon>
        <taxon>Digenea</taxon>
        <taxon>Plagiorchiida</taxon>
        <taxon>Troglotremata</taxon>
        <taxon>Troglotrematidae</taxon>
        <taxon>Paragonimus</taxon>
    </lineage>
</organism>
<dbReference type="InterPro" id="IPR050951">
    <property type="entry name" value="Retrovirus_Pol_polyprotein"/>
</dbReference>
<evidence type="ECO:0000259" key="7">
    <source>
        <dbReference type="Pfam" id="PF17917"/>
    </source>
</evidence>
<keyword evidence="4" id="KW-0255">Endonuclease</keyword>
<protein>
    <recommendedName>
        <fullName evidence="7">Reverse transcriptase RNase H-like domain-containing protein</fullName>
    </recommendedName>
</protein>
<dbReference type="GO" id="GO:0003964">
    <property type="term" value="F:RNA-directed DNA polymerase activity"/>
    <property type="evidence" value="ECO:0007669"/>
    <property type="project" value="UniProtKB-KW"/>
</dbReference>
<dbReference type="InterPro" id="IPR043502">
    <property type="entry name" value="DNA/RNA_pol_sf"/>
</dbReference>
<dbReference type="PANTHER" id="PTHR37984:SF5">
    <property type="entry name" value="PROTEIN NYNRIN-LIKE"/>
    <property type="match status" value="1"/>
</dbReference>
<feature type="domain" description="Reverse transcriptase RNase H-like" evidence="7">
    <location>
        <begin position="103"/>
        <end position="146"/>
    </location>
</feature>
<evidence type="ECO:0000256" key="3">
    <source>
        <dbReference type="ARBA" id="ARBA00022722"/>
    </source>
</evidence>